<protein>
    <submittedName>
        <fullName evidence="2">Uncharacterized protein</fullName>
    </submittedName>
</protein>
<evidence type="ECO:0000313" key="2">
    <source>
        <dbReference type="EMBL" id="KAA8647388.1"/>
    </source>
</evidence>
<comment type="caution">
    <text evidence="2">The sequence shown here is derived from an EMBL/GenBank/DDBJ whole genome shotgun (WGS) entry which is preliminary data.</text>
</comment>
<dbReference type="RefSeq" id="XP_033426749.1">
    <property type="nucleotide sequence ID" value="XM_033570717.1"/>
</dbReference>
<feature type="region of interest" description="Disordered" evidence="1">
    <location>
        <begin position="23"/>
        <end position="44"/>
    </location>
</feature>
<evidence type="ECO:0000313" key="3">
    <source>
        <dbReference type="Proteomes" id="UP000324241"/>
    </source>
</evidence>
<proteinExistence type="predicted"/>
<reference evidence="2 3" key="1">
    <citation type="submission" date="2019-08" db="EMBL/GenBank/DDBJ databases">
        <title>The genome sequence of a newly discovered highly antifungal drug resistant Aspergillus species, Aspergillus tanneri NIH 1004.</title>
        <authorList>
            <person name="Mounaud S."/>
            <person name="Singh I."/>
            <person name="Joardar V."/>
            <person name="Pakala S."/>
            <person name="Pakala S."/>
            <person name="Venepally P."/>
            <person name="Chung J.K."/>
            <person name="Losada L."/>
            <person name="Nierman W.C."/>
        </authorList>
    </citation>
    <scope>NUCLEOTIDE SEQUENCE [LARGE SCALE GENOMIC DNA]</scope>
    <source>
        <strain evidence="2 3">NIH1004</strain>
    </source>
</reference>
<accession>A0A5M9MK53</accession>
<dbReference type="Proteomes" id="UP000324241">
    <property type="component" value="Unassembled WGS sequence"/>
</dbReference>
<organism evidence="2 3">
    <name type="scientific">Aspergillus tanneri</name>
    <dbReference type="NCBI Taxonomy" id="1220188"/>
    <lineage>
        <taxon>Eukaryota</taxon>
        <taxon>Fungi</taxon>
        <taxon>Dikarya</taxon>
        <taxon>Ascomycota</taxon>
        <taxon>Pezizomycotina</taxon>
        <taxon>Eurotiomycetes</taxon>
        <taxon>Eurotiomycetidae</taxon>
        <taxon>Eurotiales</taxon>
        <taxon>Aspergillaceae</taxon>
        <taxon>Aspergillus</taxon>
        <taxon>Aspergillus subgen. Circumdati</taxon>
    </lineage>
</organism>
<feature type="compositionally biased region" description="Basic residues" evidence="1">
    <location>
        <begin position="35"/>
        <end position="44"/>
    </location>
</feature>
<dbReference type="OrthoDB" id="5336357at2759"/>
<dbReference type="GeneID" id="54328783"/>
<gene>
    <name evidence="2" type="ORF">ATNIH1004_006081</name>
</gene>
<sequence>MSLKRKASFPIIASSNVESFMTGPSLMMDDSPKHLGSRTRKRFRNDRPEDKVVYENTLRWLFSAQQQQESAAPSLDEHENMELESLPSSEIVDPRQQTLHKFFQLSQSAPFQSRSNQINRQPLHNSPSNDVFSQRRDFDIISTGTSISRDTTRASSQGAGAHIAMDTDSCSEESNQDIRRWVGGYGWMS</sequence>
<evidence type="ECO:0000256" key="1">
    <source>
        <dbReference type="SAM" id="MobiDB-lite"/>
    </source>
</evidence>
<feature type="region of interest" description="Disordered" evidence="1">
    <location>
        <begin position="110"/>
        <end position="130"/>
    </location>
</feature>
<dbReference type="AlphaFoldDB" id="A0A5M9MK53"/>
<dbReference type="EMBL" id="QUQM01000004">
    <property type="protein sequence ID" value="KAA8647388.1"/>
    <property type="molecule type" value="Genomic_DNA"/>
</dbReference>
<name>A0A5M9MK53_9EURO</name>